<keyword evidence="1" id="KW-0812">Transmembrane</keyword>
<accession>A0ABU2KT62</accession>
<comment type="caution">
    <text evidence="2">The sequence shown here is derived from an EMBL/GenBank/DDBJ whole genome shotgun (WGS) entry which is preliminary data.</text>
</comment>
<dbReference type="RefSeq" id="WP_311544959.1">
    <property type="nucleotide sequence ID" value="NZ_JAVREK010000008.1"/>
</dbReference>
<dbReference type="EMBL" id="JAVREK010000008">
    <property type="protein sequence ID" value="MDT0302477.1"/>
    <property type="molecule type" value="Genomic_DNA"/>
</dbReference>
<gene>
    <name evidence="2" type="ORF">RM446_10195</name>
</gene>
<evidence type="ECO:0000313" key="2">
    <source>
        <dbReference type="EMBL" id="MDT0302477.1"/>
    </source>
</evidence>
<evidence type="ECO:0000313" key="3">
    <source>
        <dbReference type="Proteomes" id="UP001183226"/>
    </source>
</evidence>
<proteinExistence type="predicted"/>
<keyword evidence="3" id="KW-1185">Reference proteome</keyword>
<feature type="transmembrane region" description="Helical" evidence="1">
    <location>
        <begin position="6"/>
        <end position="25"/>
    </location>
</feature>
<name>A0ABU2KT62_9ACTN</name>
<sequence length="132" mass="14943">MDPVLPMAVVAIIAVLGIAVLAFVLPRMLHKRKGAQWSDWARENGWDYAEIRPDMIGNLSTVLNPQHYKVQHVLSRTHRGRWVFTYEHLQTVRPGSRDNNTTRYRRVVAVTLPAPAPKLDIGVETGSMSCRT</sequence>
<dbReference type="Proteomes" id="UP001183226">
    <property type="component" value="Unassembled WGS sequence"/>
</dbReference>
<evidence type="ECO:0000256" key="1">
    <source>
        <dbReference type="SAM" id="Phobius"/>
    </source>
</evidence>
<keyword evidence="1" id="KW-0472">Membrane</keyword>
<organism evidence="2 3">
    <name type="scientific">Streptomonospora wellingtoniae</name>
    <dbReference type="NCBI Taxonomy" id="3075544"/>
    <lineage>
        <taxon>Bacteria</taxon>
        <taxon>Bacillati</taxon>
        <taxon>Actinomycetota</taxon>
        <taxon>Actinomycetes</taxon>
        <taxon>Streptosporangiales</taxon>
        <taxon>Nocardiopsidaceae</taxon>
        <taxon>Streptomonospora</taxon>
    </lineage>
</organism>
<reference evidence="3" key="1">
    <citation type="submission" date="2023-07" db="EMBL/GenBank/DDBJ databases">
        <title>30 novel species of actinomycetes from the DSMZ collection.</title>
        <authorList>
            <person name="Nouioui I."/>
        </authorList>
    </citation>
    <scope>NUCLEOTIDE SEQUENCE [LARGE SCALE GENOMIC DNA]</scope>
    <source>
        <strain evidence="3">DSM 45055</strain>
    </source>
</reference>
<protein>
    <recommendedName>
        <fullName evidence="4">DUF3592 domain-containing protein</fullName>
    </recommendedName>
</protein>
<keyword evidence="1" id="KW-1133">Transmembrane helix</keyword>
<evidence type="ECO:0008006" key="4">
    <source>
        <dbReference type="Google" id="ProtNLM"/>
    </source>
</evidence>